<dbReference type="SUPFAM" id="SSF53474">
    <property type="entry name" value="alpha/beta-Hydrolases"/>
    <property type="match status" value="1"/>
</dbReference>
<gene>
    <name evidence="4" type="ORF">L2299_10700</name>
    <name evidence="5" type="ORF">P9A14_21830</name>
</gene>
<dbReference type="Pfam" id="PF00561">
    <property type="entry name" value="Abhydrolase_1"/>
    <property type="match status" value="1"/>
</dbReference>
<sequence length="345" mass="37169">MTQISADGSGPQSGPDRDDPDSRAPVPGGPERITLELGHITLHALAWGPAAGPVAVCLHGFPDSAWTWRHLGPELAGAGYRVVAPFTRGYAPSEIPEDNDFHVAALAYDALAVHRAVGAGPDAVLIGHDWGAMTANAVAHRDDNPYARVISMSVPPVPAVRRSIGGGVDGVKTLARQAVMSWYIAFNQLPWLPERTLDRLIPLLWRRWRLDSAATPVRPDHRLDVDHALAALPTRAHRTAALGYYRALRRLRTHPRYAALRNDWLGEPRSPTLYLHGADDGCMQSRLADTVREVLPAGSAAAVVAGAGHFLHLDQPDEVNARILAFLGSDARGQEGGTGPARFVH</sequence>
<dbReference type="RefSeq" id="WP_068971062.1">
    <property type="nucleotide sequence ID" value="NZ_CBDRND010000021.1"/>
</dbReference>
<dbReference type="InterPro" id="IPR029058">
    <property type="entry name" value="AB_hydrolase_fold"/>
</dbReference>
<reference evidence="4" key="2">
    <citation type="submission" date="2022-01" db="EMBL/GenBank/DDBJ databases">
        <authorList>
            <person name="Sanchez-Suarez J."/>
            <person name="Villamil L."/>
            <person name="Diaz L.E."/>
        </authorList>
    </citation>
    <scope>NUCLEOTIDE SEQUENCE</scope>
    <source>
        <strain evidence="4">EUFUS-Z928</strain>
    </source>
</reference>
<dbReference type="InterPro" id="IPR000073">
    <property type="entry name" value="AB_hydrolase_1"/>
</dbReference>
<dbReference type="PANTHER" id="PTHR43329">
    <property type="entry name" value="EPOXIDE HYDROLASE"/>
    <property type="match status" value="1"/>
</dbReference>
<evidence type="ECO:0000256" key="2">
    <source>
        <dbReference type="SAM" id="MobiDB-lite"/>
    </source>
</evidence>
<dbReference type="Proteomes" id="UP001152308">
    <property type="component" value="Unassembled WGS sequence"/>
</dbReference>
<evidence type="ECO:0000313" key="6">
    <source>
        <dbReference type="Proteomes" id="UP001152308"/>
    </source>
</evidence>
<dbReference type="AlphaFoldDB" id="A0AAX3T6A3"/>
<evidence type="ECO:0000313" key="7">
    <source>
        <dbReference type="Proteomes" id="UP001213504"/>
    </source>
</evidence>
<protein>
    <submittedName>
        <fullName evidence="5">Alpha/beta hydrolase</fullName>
    </submittedName>
</protein>
<dbReference type="EMBL" id="CP121270">
    <property type="protein sequence ID" value="WFP24726.1"/>
    <property type="molecule type" value="Genomic_DNA"/>
</dbReference>
<keyword evidence="1 5" id="KW-0378">Hydrolase</keyword>
<evidence type="ECO:0000313" key="4">
    <source>
        <dbReference type="EMBL" id="MDF6101523.1"/>
    </source>
</evidence>
<accession>A0AAX3T6A3</accession>
<name>A0AAX3T6A3_9ACTN</name>
<organism evidence="5 7">
    <name type="scientific">Gordonia hongkongensis</name>
    <dbReference type="NCBI Taxonomy" id="1701090"/>
    <lineage>
        <taxon>Bacteria</taxon>
        <taxon>Bacillati</taxon>
        <taxon>Actinomycetota</taxon>
        <taxon>Actinomycetes</taxon>
        <taxon>Mycobacteriales</taxon>
        <taxon>Gordoniaceae</taxon>
        <taxon>Gordonia</taxon>
    </lineage>
</organism>
<dbReference type="Gene3D" id="3.40.50.1820">
    <property type="entry name" value="alpha/beta hydrolase"/>
    <property type="match status" value="1"/>
</dbReference>
<reference evidence="4" key="1">
    <citation type="journal article" date="2022" name="Data Brief">
        <title>Draft genome sequence data of Gordonia hongkongensis strain EUFUS-Z928 isolated from the octocoral Eunicea fusca.</title>
        <authorList>
            <person name="Sanchez-Suarez J."/>
            <person name="Diaz L."/>
            <person name="Melo-Bolivar J."/>
            <person name="Villamil L."/>
        </authorList>
    </citation>
    <scope>NUCLEOTIDE SEQUENCE</scope>
    <source>
        <strain evidence="4">EUFUS-Z928</strain>
    </source>
</reference>
<feature type="domain" description="AB hydrolase-1" evidence="3">
    <location>
        <begin position="56"/>
        <end position="316"/>
    </location>
</feature>
<proteinExistence type="predicted"/>
<evidence type="ECO:0000259" key="3">
    <source>
        <dbReference type="Pfam" id="PF00561"/>
    </source>
</evidence>
<dbReference type="PRINTS" id="PR00412">
    <property type="entry name" value="EPOXHYDRLASE"/>
</dbReference>
<reference evidence="5" key="3">
    <citation type="submission" date="2023-04" db="EMBL/GenBank/DDBJ databases">
        <title>Complete genome sequence of a phthalic acid esters degrading bacterial strain.</title>
        <authorList>
            <person name="Weng L."/>
            <person name="Jia Y."/>
            <person name="Ren L."/>
        </authorList>
    </citation>
    <scope>NUCLEOTIDE SEQUENCE</scope>
    <source>
        <strain evidence="5">RL-LY01</strain>
    </source>
</reference>
<evidence type="ECO:0000256" key="1">
    <source>
        <dbReference type="ARBA" id="ARBA00022801"/>
    </source>
</evidence>
<dbReference type="EMBL" id="JAKJLQ010000006">
    <property type="protein sequence ID" value="MDF6101523.1"/>
    <property type="molecule type" value="Genomic_DNA"/>
</dbReference>
<dbReference type="GO" id="GO:0016787">
    <property type="term" value="F:hydrolase activity"/>
    <property type="evidence" value="ECO:0007669"/>
    <property type="project" value="UniProtKB-KW"/>
</dbReference>
<dbReference type="Proteomes" id="UP001213504">
    <property type="component" value="Chromosome"/>
</dbReference>
<feature type="compositionally biased region" description="Polar residues" evidence="2">
    <location>
        <begin position="1"/>
        <end position="12"/>
    </location>
</feature>
<keyword evidence="6" id="KW-1185">Reference proteome</keyword>
<dbReference type="InterPro" id="IPR000639">
    <property type="entry name" value="Epox_hydrolase-like"/>
</dbReference>
<feature type="region of interest" description="Disordered" evidence="2">
    <location>
        <begin position="1"/>
        <end position="30"/>
    </location>
</feature>
<evidence type="ECO:0000313" key="5">
    <source>
        <dbReference type="EMBL" id="WFP24726.1"/>
    </source>
</evidence>